<reference evidence="1" key="1">
    <citation type="journal article" date="2018" name="Environ. Microbiol.">
        <title>New archaeal viruses discovered by metagenomic analysis of viral communities in enrichment cultures.</title>
        <authorList>
            <person name="Liu Y."/>
            <person name="Brandt D."/>
            <person name="Ishino S."/>
            <person name="Ishino Y."/>
            <person name="Koonin E.V."/>
            <person name="Kalinowski J."/>
            <person name="Krupovic M."/>
            <person name="Prangishvili D."/>
        </authorList>
    </citation>
    <scope>NUCLEOTIDE SEQUENCE [LARGE SCALE GENOMIC DNA]</scope>
</reference>
<organism evidence="1">
    <name type="scientific">Sulfolobales Beppu rod-shaped virus 1</name>
    <dbReference type="NCBI Taxonomy" id="2493121"/>
    <lineage>
        <taxon>Viruses</taxon>
        <taxon>Adnaviria</taxon>
        <taxon>Zilligvirae</taxon>
        <taxon>Taleaviricota</taxon>
        <taxon>Tokiviricetes</taxon>
        <taxon>Ligamenvirales</taxon>
        <taxon>Rudiviridae</taxon>
        <taxon>Japarudivirus</taxon>
        <taxon>Japarudivirus beppuense</taxon>
        <taxon>Japarudivirus SBRV1</taxon>
    </lineage>
</organism>
<keyword evidence="2" id="KW-1185">Reference proteome</keyword>
<dbReference type="Proteomes" id="UP000277970">
    <property type="component" value="Segment"/>
</dbReference>
<proteinExistence type="predicted"/>
<name>A0A3Q8Q401_9VIRU</name>
<evidence type="ECO:0000313" key="1">
    <source>
        <dbReference type="EMBL" id="AZI75928.1"/>
    </source>
</evidence>
<dbReference type="EMBL" id="MK064565">
    <property type="protein sequence ID" value="AZI75928.1"/>
    <property type="molecule type" value="Genomic_DNA"/>
</dbReference>
<protein>
    <submittedName>
        <fullName evidence="1">Uncharacterized protein</fullName>
    </submittedName>
</protein>
<evidence type="ECO:0000313" key="2">
    <source>
        <dbReference type="Proteomes" id="UP000277970"/>
    </source>
</evidence>
<accession>A0A3Q8Q401</accession>
<gene>
    <name evidence="1" type="ORF">SBRV1_gp39</name>
</gene>
<sequence length="34" mass="4106">MKQIYIREIEELIKDMNKIEDIKIKIIVSTKSEI</sequence>